<dbReference type="PANTHER" id="PTHR15162:SF5">
    <property type="entry name" value="N-ACYL-AROMATIC-L-AMINO ACID AMIDOHYDROLASE (CARBOXYLATE-FORMING)"/>
    <property type="match status" value="1"/>
</dbReference>
<evidence type="ECO:0000256" key="7">
    <source>
        <dbReference type="ARBA" id="ARBA00022801"/>
    </source>
</evidence>
<dbReference type="InterPro" id="IPR055438">
    <property type="entry name" value="AstE_AspA_cat"/>
</dbReference>
<dbReference type="Proteomes" id="UP000700334">
    <property type="component" value="Unassembled WGS sequence"/>
</dbReference>
<organism evidence="17 18">
    <name type="scientific">Galemys pyrenaicus</name>
    <name type="common">Iberian desman</name>
    <name type="synonym">Pyrenean desman</name>
    <dbReference type="NCBI Taxonomy" id="202257"/>
    <lineage>
        <taxon>Eukaryota</taxon>
        <taxon>Metazoa</taxon>
        <taxon>Chordata</taxon>
        <taxon>Craniata</taxon>
        <taxon>Vertebrata</taxon>
        <taxon>Euteleostomi</taxon>
        <taxon>Mammalia</taxon>
        <taxon>Eutheria</taxon>
        <taxon>Laurasiatheria</taxon>
        <taxon>Eulipotyphla</taxon>
        <taxon>Talpidae</taxon>
        <taxon>Galemys</taxon>
    </lineage>
</organism>
<evidence type="ECO:0000256" key="11">
    <source>
        <dbReference type="ARBA" id="ARBA00037831"/>
    </source>
</evidence>
<dbReference type="AlphaFoldDB" id="A0A8J6AJA3"/>
<evidence type="ECO:0000313" key="18">
    <source>
        <dbReference type="Proteomes" id="UP000700334"/>
    </source>
</evidence>
<keyword evidence="6" id="KW-0479">Metal-binding</keyword>
<dbReference type="GO" id="GO:0004046">
    <property type="term" value="F:aminoacylase activity"/>
    <property type="evidence" value="ECO:0007669"/>
    <property type="project" value="TreeGrafter"/>
</dbReference>
<sequence>MPGPGPEDEDKVQLQAWDIGLATAQRSADLAQTLPAGITRAINMQVRGARRSTEAREPELSTGRMCSRPVPQEPLRRVAVTGGTHGDELSGVYLARHWLRAPGELQRPSFSALPVLANPVAAAACRRYVGRDLNRTFTSTFLTAGARPYDPYEVTRARELNQLLGPKASGRAFDFVLDLHNTTANMGTCLAADAAHNVFAMHLCRHLQLQNPDLSCPVLLYQLPGEESHSVHSVAKNGMVLELGPQPQGVLRADLFSRMRALVAAALDFIELFNQGTAFPAFEMDAYRAVGHVDFPRTEAGDLAGAVHPLLQVCALLGPPARGQGPPDTCVPDCSQDRDFRPLRPGAPVFQMFSGEDVLYEGESTVYPVFINEAAYYEKGIAFFQTEKISFSVPALPALAPAPGP</sequence>
<evidence type="ECO:0000256" key="12">
    <source>
        <dbReference type="ARBA" id="ARBA00048435"/>
    </source>
</evidence>
<dbReference type="FunFam" id="3.40.630.10:FF:000025">
    <property type="entry name" value="aspartoacylase"/>
    <property type="match status" value="1"/>
</dbReference>
<dbReference type="GO" id="GO:0046872">
    <property type="term" value="F:metal ion binding"/>
    <property type="evidence" value="ECO:0007669"/>
    <property type="project" value="UniProtKB-KW"/>
</dbReference>
<dbReference type="NCBIfam" id="NF002601">
    <property type="entry name" value="PRK02259.1"/>
    <property type="match status" value="1"/>
</dbReference>
<dbReference type="InterPro" id="IPR016708">
    <property type="entry name" value="Aspartoacylase"/>
</dbReference>
<evidence type="ECO:0000313" key="17">
    <source>
        <dbReference type="EMBL" id="KAG8522689.1"/>
    </source>
</evidence>
<evidence type="ECO:0000256" key="3">
    <source>
        <dbReference type="ARBA" id="ARBA00006173"/>
    </source>
</evidence>
<feature type="region of interest" description="Disordered" evidence="14">
    <location>
        <begin position="49"/>
        <end position="69"/>
    </location>
</feature>
<dbReference type="Gene3D" id="2.20.25.160">
    <property type="match status" value="1"/>
</dbReference>
<comment type="similarity">
    <text evidence="3">Belongs to the AspA/AstE family. Aspartoacylase subfamily.</text>
</comment>
<dbReference type="Gene3D" id="3.40.630.10">
    <property type="entry name" value="Zn peptidases"/>
    <property type="match status" value="2"/>
</dbReference>
<dbReference type="InterPro" id="IPR050178">
    <property type="entry name" value="AspA/AstE_fam"/>
</dbReference>
<evidence type="ECO:0000256" key="10">
    <source>
        <dbReference type="ARBA" id="ARBA00034807"/>
    </source>
</evidence>
<evidence type="ECO:0000256" key="6">
    <source>
        <dbReference type="ARBA" id="ARBA00022723"/>
    </source>
</evidence>
<evidence type="ECO:0000259" key="16">
    <source>
        <dbReference type="Pfam" id="PF24827"/>
    </source>
</evidence>
<evidence type="ECO:0000256" key="4">
    <source>
        <dbReference type="ARBA" id="ARBA00022475"/>
    </source>
</evidence>
<dbReference type="SUPFAM" id="SSF53187">
    <property type="entry name" value="Zn-dependent exopeptidases"/>
    <property type="match status" value="1"/>
</dbReference>
<name>A0A8J6AJA3_GALPY</name>
<dbReference type="OrthoDB" id="8300214at2759"/>
<feature type="domain" description="Succinylglutamate desuccinylase/Aspartoacylase catalytic" evidence="16">
    <location>
        <begin position="75"/>
        <end position="270"/>
    </location>
</feature>
<comment type="caution">
    <text evidence="17">The sequence shown here is derived from an EMBL/GenBank/DDBJ whole genome shotgun (WGS) entry which is preliminary data.</text>
</comment>
<dbReference type="InterPro" id="IPR007036">
    <property type="entry name" value="Aste_AspA_hybrid_dom"/>
</dbReference>
<evidence type="ECO:0000256" key="2">
    <source>
        <dbReference type="ARBA" id="ARBA00004496"/>
    </source>
</evidence>
<keyword evidence="18" id="KW-1185">Reference proteome</keyword>
<evidence type="ECO:0000256" key="8">
    <source>
        <dbReference type="ARBA" id="ARBA00022833"/>
    </source>
</evidence>
<protein>
    <recommendedName>
        <fullName evidence="10">N-acyl-aromatic-L-amino acid amidohydrolase</fullName>
        <ecNumber evidence="10">3.5.1.114</ecNumber>
    </recommendedName>
</protein>
<keyword evidence="9" id="KW-0472">Membrane</keyword>
<dbReference type="CDD" id="cd06909">
    <property type="entry name" value="M14_ASPA"/>
    <property type="match status" value="1"/>
</dbReference>
<keyword evidence="8" id="KW-0862">Zinc</keyword>
<dbReference type="Pfam" id="PF04952">
    <property type="entry name" value="AstE_AspA_hybrid"/>
    <property type="match status" value="1"/>
</dbReference>
<keyword evidence="7" id="KW-0378">Hydrolase</keyword>
<keyword evidence="4" id="KW-1003">Cell membrane</keyword>
<evidence type="ECO:0000256" key="1">
    <source>
        <dbReference type="ARBA" id="ARBA00001947"/>
    </source>
</evidence>
<comment type="cofactor">
    <cofactor evidence="1">
        <name>Zn(2+)</name>
        <dbReference type="ChEBI" id="CHEBI:29105"/>
    </cofactor>
</comment>
<gene>
    <name evidence="17" type="ORF">J0S82_014686</name>
</gene>
<evidence type="ECO:0000256" key="9">
    <source>
        <dbReference type="ARBA" id="ARBA00023136"/>
    </source>
</evidence>
<proteinExistence type="inferred from homology"/>
<dbReference type="GO" id="GO:0016324">
    <property type="term" value="C:apical plasma membrane"/>
    <property type="evidence" value="ECO:0007669"/>
    <property type="project" value="UniProtKB-SubCell"/>
</dbReference>
<dbReference type="PANTHER" id="PTHR15162">
    <property type="entry name" value="ASPARTOACYLASE"/>
    <property type="match status" value="1"/>
</dbReference>
<accession>A0A8J6AJA3</accession>
<feature type="domain" description="AstE/AspA barrel-sandwich hybrid" evidence="15">
    <location>
        <begin position="330"/>
        <end position="388"/>
    </location>
</feature>
<dbReference type="GO" id="GO:0016788">
    <property type="term" value="F:hydrolase activity, acting on ester bonds"/>
    <property type="evidence" value="ECO:0007669"/>
    <property type="project" value="InterPro"/>
</dbReference>
<dbReference type="EMBL" id="JAGFMF010011432">
    <property type="protein sequence ID" value="KAG8522689.1"/>
    <property type="molecule type" value="Genomic_DNA"/>
</dbReference>
<evidence type="ECO:0000256" key="13">
    <source>
        <dbReference type="ARBA" id="ARBA00049326"/>
    </source>
</evidence>
<keyword evidence="5" id="KW-0963">Cytoplasm</keyword>
<comment type="subcellular location">
    <subcellularLocation>
        <location evidence="11">Apical cell membrane</location>
        <topology evidence="11">Peripheral membrane protein</topology>
    </subcellularLocation>
    <subcellularLocation>
        <location evidence="2">Cytoplasm</location>
    </subcellularLocation>
</comment>
<dbReference type="Pfam" id="PF24827">
    <property type="entry name" value="AstE_AspA_cat"/>
    <property type="match status" value="1"/>
</dbReference>
<dbReference type="HAMAP" id="MF_00704">
    <property type="entry name" value="Aspartoacylase"/>
    <property type="match status" value="1"/>
</dbReference>
<reference evidence="17" key="1">
    <citation type="journal article" date="2021" name="Evol. Appl.">
        <title>The genome of the Pyrenean desman and the effects of bottlenecks and inbreeding on the genomic landscape of an endangered species.</title>
        <authorList>
            <person name="Escoda L."/>
            <person name="Castresana J."/>
        </authorList>
    </citation>
    <scope>NUCLEOTIDE SEQUENCE</scope>
    <source>
        <strain evidence="17">IBE-C5619</strain>
    </source>
</reference>
<dbReference type="EC" id="3.5.1.114" evidence="10"/>
<comment type="catalytic activity">
    <reaction evidence="13">
        <text>an N-acyl-aromatic L-alpha-amino acid + H2O = an aromatic L-alpha-amino acid + a carboxylate</text>
        <dbReference type="Rhea" id="RHEA:54184"/>
        <dbReference type="ChEBI" id="CHEBI:15377"/>
        <dbReference type="ChEBI" id="CHEBI:29067"/>
        <dbReference type="ChEBI" id="CHEBI:84824"/>
        <dbReference type="ChEBI" id="CHEBI:138093"/>
        <dbReference type="EC" id="3.5.1.114"/>
    </reaction>
</comment>
<evidence type="ECO:0000256" key="5">
    <source>
        <dbReference type="ARBA" id="ARBA00022490"/>
    </source>
</evidence>
<comment type="catalytic activity">
    <reaction evidence="12">
        <text>an N-acetyl-L-cysteine-S-conjugate + H2O = an S-substituted L-cysteine + acetate</text>
        <dbReference type="Rhea" id="RHEA:36855"/>
        <dbReference type="ChEBI" id="CHEBI:15377"/>
        <dbReference type="ChEBI" id="CHEBI:30089"/>
        <dbReference type="ChEBI" id="CHEBI:58717"/>
        <dbReference type="ChEBI" id="CHEBI:58718"/>
        <dbReference type="EC" id="3.5.1.114"/>
    </reaction>
</comment>
<evidence type="ECO:0000259" key="15">
    <source>
        <dbReference type="Pfam" id="PF04952"/>
    </source>
</evidence>
<evidence type="ECO:0000256" key="14">
    <source>
        <dbReference type="SAM" id="MobiDB-lite"/>
    </source>
</evidence>
<dbReference type="GO" id="GO:0005829">
    <property type="term" value="C:cytosol"/>
    <property type="evidence" value="ECO:0007669"/>
    <property type="project" value="TreeGrafter"/>
</dbReference>